<comment type="caution">
    <text evidence="3">The sequence shown here is derived from an EMBL/GenBank/DDBJ whole genome shotgun (WGS) entry which is preliminary data.</text>
</comment>
<dbReference type="PROSITE" id="PS50937">
    <property type="entry name" value="HTH_MERR_2"/>
    <property type="match status" value="1"/>
</dbReference>
<feature type="domain" description="HTH merR-type" evidence="2">
    <location>
        <begin position="1"/>
        <end position="68"/>
    </location>
</feature>
<dbReference type="PANTHER" id="PTHR30204">
    <property type="entry name" value="REDOX-CYCLING DRUG-SENSING TRANSCRIPTIONAL ACTIVATOR SOXR"/>
    <property type="match status" value="1"/>
</dbReference>
<keyword evidence="1 3" id="KW-0238">DNA-binding</keyword>
<dbReference type="EMBL" id="PVTY01000037">
    <property type="protein sequence ID" value="PRZ11664.1"/>
    <property type="molecule type" value="Genomic_DNA"/>
</dbReference>
<dbReference type="SUPFAM" id="SSF46955">
    <property type="entry name" value="Putative DNA-binding domain"/>
    <property type="match status" value="1"/>
</dbReference>
<dbReference type="AlphaFoldDB" id="A0A2T0YAQ9"/>
<reference evidence="3 4" key="1">
    <citation type="submission" date="2018-03" db="EMBL/GenBank/DDBJ databases">
        <title>Comparative analysis of microorganisms from saline springs in Andes Mountain Range, Colombia.</title>
        <authorList>
            <person name="Rubin E."/>
        </authorList>
    </citation>
    <scope>NUCLEOTIDE SEQUENCE [LARGE SCALE GENOMIC DNA]</scope>
    <source>
        <strain evidence="3 4">CG 35</strain>
    </source>
</reference>
<dbReference type="GO" id="GO:0003677">
    <property type="term" value="F:DNA binding"/>
    <property type="evidence" value="ECO:0007669"/>
    <property type="project" value="UniProtKB-KW"/>
</dbReference>
<evidence type="ECO:0000313" key="4">
    <source>
        <dbReference type="Proteomes" id="UP000238217"/>
    </source>
</evidence>
<dbReference type="GO" id="GO:0003700">
    <property type="term" value="F:DNA-binding transcription factor activity"/>
    <property type="evidence" value="ECO:0007669"/>
    <property type="project" value="InterPro"/>
</dbReference>
<dbReference type="Gene3D" id="1.10.1660.10">
    <property type="match status" value="1"/>
</dbReference>
<evidence type="ECO:0000256" key="1">
    <source>
        <dbReference type="ARBA" id="ARBA00023125"/>
    </source>
</evidence>
<dbReference type="InterPro" id="IPR047057">
    <property type="entry name" value="MerR_fam"/>
</dbReference>
<name>A0A2T0YAQ9_9MICC</name>
<protein>
    <submittedName>
        <fullName evidence="3">DNA-binding transcriptional MerR regulator</fullName>
    </submittedName>
</protein>
<proteinExistence type="predicted"/>
<gene>
    <name evidence="3" type="ORF">BCL67_1372</name>
</gene>
<dbReference type="Pfam" id="PF13411">
    <property type="entry name" value="MerR_1"/>
    <property type="match status" value="1"/>
</dbReference>
<dbReference type="OrthoDB" id="5242095at2"/>
<dbReference type="Proteomes" id="UP000238217">
    <property type="component" value="Unassembled WGS sequence"/>
</dbReference>
<dbReference type="InterPro" id="IPR009061">
    <property type="entry name" value="DNA-bd_dom_put_sf"/>
</dbReference>
<accession>A0A2T0YAQ9</accession>
<organism evidence="3 4">
    <name type="scientific">Nesterenkonia sandarakina</name>
    <dbReference type="NCBI Taxonomy" id="272918"/>
    <lineage>
        <taxon>Bacteria</taxon>
        <taxon>Bacillati</taxon>
        <taxon>Actinomycetota</taxon>
        <taxon>Actinomycetes</taxon>
        <taxon>Micrococcales</taxon>
        <taxon>Micrococcaceae</taxon>
        <taxon>Nesterenkonia</taxon>
    </lineage>
</organism>
<sequence>MRISEVTAHSGVPATTLRYYEQLDLIRSTRTTNGYRDYAPEVLERLSFIGVAKKMDLDLEQIKWLLDVTETGTCTNTRDALHPVLTERLREVEDSIRKLEELRVVLASSLEHVATCPDSSEPCQSECAFKSLA</sequence>
<keyword evidence="4" id="KW-1185">Reference proteome</keyword>
<dbReference type="SMART" id="SM00422">
    <property type="entry name" value="HTH_MERR"/>
    <property type="match status" value="1"/>
</dbReference>
<dbReference type="RefSeq" id="WP_106124162.1">
    <property type="nucleotide sequence ID" value="NZ_PVTY01000037.1"/>
</dbReference>
<evidence type="ECO:0000259" key="2">
    <source>
        <dbReference type="PROSITE" id="PS50937"/>
    </source>
</evidence>
<dbReference type="InterPro" id="IPR000551">
    <property type="entry name" value="MerR-type_HTH_dom"/>
</dbReference>
<dbReference type="PANTHER" id="PTHR30204:SF97">
    <property type="entry name" value="MERR FAMILY REGULATORY PROTEIN"/>
    <property type="match status" value="1"/>
</dbReference>
<evidence type="ECO:0000313" key="3">
    <source>
        <dbReference type="EMBL" id="PRZ11664.1"/>
    </source>
</evidence>